<dbReference type="AlphaFoldDB" id="A0AAI8VVN0"/>
<reference evidence="2" key="1">
    <citation type="submission" date="2023-10" db="EMBL/GenBank/DDBJ databases">
        <authorList>
            <person name="Hackl T."/>
        </authorList>
    </citation>
    <scope>NUCLEOTIDE SEQUENCE</scope>
</reference>
<evidence type="ECO:0000313" key="2">
    <source>
        <dbReference type="EMBL" id="CAJ2511278.1"/>
    </source>
</evidence>
<name>A0AAI8VVN0_9PEZI</name>
<comment type="caution">
    <text evidence="2">The sequence shown here is derived from an EMBL/GenBank/DDBJ whole genome shotgun (WGS) entry which is preliminary data.</text>
</comment>
<gene>
    <name evidence="2" type="ORF">KHLLAP_LOCUS11746</name>
</gene>
<feature type="signal peptide" evidence="1">
    <location>
        <begin position="1"/>
        <end position="19"/>
    </location>
</feature>
<keyword evidence="1" id="KW-0732">Signal</keyword>
<protein>
    <submittedName>
        <fullName evidence="2">Uu.00g069030.m01.CDS01</fullName>
    </submittedName>
</protein>
<dbReference type="EMBL" id="CAUWAG010000018">
    <property type="protein sequence ID" value="CAJ2511278.1"/>
    <property type="molecule type" value="Genomic_DNA"/>
</dbReference>
<evidence type="ECO:0000313" key="3">
    <source>
        <dbReference type="Proteomes" id="UP001295740"/>
    </source>
</evidence>
<feature type="chain" id="PRO_5042615849" evidence="1">
    <location>
        <begin position="20"/>
        <end position="105"/>
    </location>
</feature>
<keyword evidence="3" id="KW-1185">Reference proteome</keyword>
<sequence length="105" mass="11514">MKLIPSVLVAALSLQGALGAAIIPGTETPQGLESRTGWRDHLQDLADSGYCGAACRYARAPDQDECVRQCENNDRASQMARSVVKEGWRRDKVAFLKWARVQGLI</sequence>
<accession>A0AAI8VVN0</accession>
<evidence type="ECO:0000256" key="1">
    <source>
        <dbReference type="SAM" id="SignalP"/>
    </source>
</evidence>
<organism evidence="2 3">
    <name type="scientific">Anthostomella pinea</name>
    <dbReference type="NCBI Taxonomy" id="933095"/>
    <lineage>
        <taxon>Eukaryota</taxon>
        <taxon>Fungi</taxon>
        <taxon>Dikarya</taxon>
        <taxon>Ascomycota</taxon>
        <taxon>Pezizomycotina</taxon>
        <taxon>Sordariomycetes</taxon>
        <taxon>Xylariomycetidae</taxon>
        <taxon>Xylariales</taxon>
        <taxon>Xylariaceae</taxon>
        <taxon>Anthostomella</taxon>
    </lineage>
</organism>
<dbReference type="Proteomes" id="UP001295740">
    <property type="component" value="Unassembled WGS sequence"/>
</dbReference>
<proteinExistence type="predicted"/>